<evidence type="ECO:0000256" key="1">
    <source>
        <dbReference type="ARBA" id="ARBA00008542"/>
    </source>
</evidence>
<proteinExistence type="inferred from homology"/>
<gene>
    <name evidence="3" type="ORF">GCM10009114_08230</name>
</gene>
<dbReference type="RefSeq" id="WP_343856821.1">
    <property type="nucleotide sequence ID" value="NZ_BAAAFD010000002.1"/>
</dbReference>
<dbReference type="Proteomes" id="UP001500359">
    <property type="component" value="Unassembled WGS sequence"/>
</dbReference>
<protein>
    <submittedName>
        <fullName evidence="3">Type 1 glutamine amidotransferase domain-containing protein</fullName>
    </submittedName>
</protein>
<dbReference type="PANTHER" id="PTHR42733">
    <property type="entry name" value="DJ-1 PROTEIN"/>
    <property type="match status" value="1"/>
</dbReference>
<dbReference type="Pfam" id="PF01965">
    <property type="entry name" value="DJ-1_PfpI"/>
    <property type="match status" value="1"/>
</dbReference>
<dbReference type="NCBIfam" id="TIGR01382">
    <property type="entry name" value="PfpI"/>
    <property type="match status" value="1"/>
</dbReference>
<keyword evidence="3" id="KW-0315">Glutamine amidotransferase</keyword>
<dbReference type="PROSITE" id="PS51276">
    <property type="entry name" value="PEPTIDASE_C56_PFPI"/>
    <property type="match status" value="1"/>
</dbReference>
<sequence>MSNEANLANKTIAIIATDGFEQSELFQPKEQLTSMGAEVHIISIDDNDSIRAWDQKDWGKTVDVDKQIDEVSTADYDAVVLPGGQINPDVLRMNDKVVDFIKSAYEQDNIKVLAAICHGPWLMVEAAIVDGKQITSYPSIRTDLRNAGAKWQDKTVVVDGKLITSRNPDDLPNFIETIAQTLTQ</sequence>
<name>A0ABP3WRJ4_9ALTE</name>
<dbReference type="Gene3D" id="3.40.50.880">
    <property type="match status" value="1"/>
</dbReference>
<dbReference type="SUPFAM" id="SSF52317">
    <property type="entry name" value="Class I glutamine amidotransferase-like"/>
    <property type="match status" value="1"/>
</dbReference>
<reference evidence="4" key="1">
    <citation type="journal article" date="2019" name="Int. J. Syst. Evol. Microbiol.">
        <title>The Global Catalogue of Microorganisms (GCM) 10K type strain sequencing project: providing services to taxonomists for standard genome sequencing and annotation.</title>
        <authorList>
            <consortium name="The Broad Institute Genomics Platform"/>
            <consortium name="The Broad Institute Genome Sequencing Center for Infectious Disease"/>
            <person name="Wu L."/>
            <person name="Ma J."/>
        </authorList>
    </citation>
    <scope>NUCLEOTIDE SEQUENCE [LARGE SCALE GENOMIC DNA]</scope>
    <source>
        <strain evidence="4">JCM 15896</strain>
    </source>
</reference>
<comment type="similarity">
    <text evidence="1">Belongs to the peptidase C56 family.</text>
</comment>
<accession>A0ABP3WRJ4</accession>
<feature type="domain" description="DJ-1/PfpI" evidence="2">
    <location>
        <begin position="10"/>
        <end position="179"/>
    </location>
</feature>
<dbReference type="EMBL" id="BAAAFD010000002">
    <property type="protein sequence ID" value="GAA0853977.1"/>
    <property type="molecule type" value="Genomic_DNA"/>
</dbReference>
<evidence type="ECO:0000259" key="2">
    <source>
        <dbReference type="Pfam" id="PF01965"/>
    </source>
</evidence>
<dbReference type="InterPro" id="IPR006286">
    <property type="entry name" value="C56_PfpI-like"/>
</dbReference>
<evidence type="ECO:0000313" key="4">
    <source>
        <dbReference type="Proteomes" id="UP001500359"/>
    </source>
</evidence>
<keyword evidence="4" id="KW-1185">Reference proteome</keyword>
<dbReference type="InterPro" id="IPR029062">
    <property type="entry name" value="Class_I_gatase-like"/>
</dbReference>
<comment type="caution">
    <text evidence="3">The sequence shown here is derived from an EMBL/GenBank/DDBJ whole genome shotgun (WGS) entry which is preliminary data.</text>
</comment>
<evidence type="ECO:0000313" key="3">
    <source>
        <dbReference type="EMBL" id="GAA0853977.1"/>
    </source>
</evidence>
<dbReference type="InterPro" id="IPR002818">
    <property type="entry name" value="DJ-1/PfpI"/>
</dbReference>
<organism evidence="3 4">
    <name type="scientific">Aliiglaciecola litoralis</name>
    <dbReference type="NCBI Taxonomy" id="582857"/>
    <lineage>
        <taxon>Bacteria</taxon>
        <taxon>Pseudomonadati</taxon>
        <taxon>Pseudomonadota</taxon>
        <taxon>Gammaproteobacteria</taxon>
        <taxon>Alteromonadales</taxon>
        <taxon>Alteromonadaceae</taxon>
        <taxon>Aliiglaciecola</taxon>
    </lineage>
</organism>
<dbReference type="CDD" id="cd03134">
    <property type="entry name" value="GATase1_PfpI_like"/>
    <property type="match status" value="1"/>
</dbReference>
<dbReference type="PANTHER" id="PTHR42733:SF12">
    <property type="entry name" value="PROTEINASE"/>
    <property type="match status" value="1"/>
</dbReference>